<evidence type="ECO:0000313" key="2">
    <source>
        <dbReference type="EMBL" id="JAP16163.1"/>
    </source>
</evidence>
<protein>
    <submittedName>
        <fullName evidence="2">Putative ovule protein</fullName>
    </submittedName>
</protein>
<evidence type="ECO:0000256" key="1">
    <source>
        <dbReference type="SAM" id="MobiDB-lite"/>
    </source>
</evidence>
<reference evidence="2" key="1">
    <citation type="submission" date="2015-12" db="EMBL/GenBank/DDBJ databases">
        <title>Gene expression during late stages of embryo sac development: a critical building block for successful pollen-pistil interactions.</title>
        <authorList>
            <person name="Liu Y."/>
            <person name="Joly V."/>
            <person name="Sabar M."/>
            <person name="Matton D.P."/>
        </authorList>
    </citation>
    <scope>NUCLEOTIDE SEQUENCE</scope>
</reference>
<proteinExistence type="predicted"/>
<organism evidence="2">
    <name type="scientific">Solanum chacoense</name>
    <name type="common">Chaco potato</name>
    <dbReference type="NCBI Taxonomy" id="4108"/>
    <lineage>
        <taxon>Eukaryota</taxon>
        <taxon>Viridiplantae</taxon>
        <taxon>Streptophyta</taxon>
        <taxon>Embryophyta</taxon>
        <taxon>Tracheophyta</taxon>
        <taxon>Spermatophyta</taxon>
        <taxon>Magnoliopsida</taxon>
        <taxon>eudicotyledons</taxon>
        <taxon>Gunneridae</taxon>
        <taxon>Pentapetalae</taxon>
        <taxon>asterids</taxon>
        <taxon>lamiids</taxon>
        <taxon>Solanales</taxon>
        <taxon>Solanaceae</taxon>
        <taxon>Solanoideae</taxon>
        <taxon>Solaneae</taxon>
        <taxon>Solanum</taxon>
    </lineage>
</organism>
<feature type="region of interest" description="Disordered" evidence="1">
    <location>
        <begin position="1"/>
        <end position="35"/>
    </location>
</feature>
<dbReference type="EMBL" id="GEDG01024191">
    <property type="protein sequence ID" value="JAP16163.1"/>
    <property type="molecule type" value="Transcribed_RNA"/>
</dbReference>
<accession>A0A0V0H7J0</accession>
<sequence>MQEKRKCFNRPKFHSDSSTVASIRRRTNPTATPTRTKPGIMEAILKISRAALQVEDKAPPLACDDGVFNELTIFAKDCSVDIGRPNEATWLFALSPSNEFNPLMYFTLVPFWQEFLPVPIMAAELTVAAENVVIVAIVF</sequence>
<name>A0A0V0H7J0_SOLCH</name>
<dbReference type="AlphaFoldDB" id="A0A0V0H7J0"/>